<sequence>MIIGLVGFIGEGKGTIADTLVEHHGFIKESFASGVKDATSAVFGWDRALLEGDTDESRAFREQPDTFWSDKFGKEFTPRLALQLMGTEAGRDVFDKNIWIYSLIKRTQNNPDKNYVIADVRFPNEIDAIRELGGKVIRIKRRPNPEWYELAFNTNTKKDYYGMAAAYPDVHYSEWAWIGSDIDIIMDNSCEFDQVRANVNRLIEWTMHTHVEDYDPSEVLSV</sequence>
<dbReference type="Gene3D" id="3.40.50.300">
    <property type="entry name" value="P-loop containing nucleotide triphosphate hydrolases"/>
    <property type="match status" value="1"/>
</dbReference>
<dbReference type="SUPFAM" id="SSF52540">
    <property type="entry name" value="P-loop containing nucleoside triphosphate hydrolases"/>
    <property type="match status" value="1"/>
</dbReference>
<dbReference type="EMBL" id="LR796178">
    <property type="protein sequence ID" value="CAB4124340.1"/>
    <property type="molecule type" value="Genomic_DNA"/>
</dbReference>
<accession>A0A6J5KVT8</accession>
<evidence type="ECO:0000313" key="1">
    <source>
        <dbReference type="EMBL" id="CAB4124340.1"/>
    </source>
</evidence>
<reference evidence="1" key="1">
    <citation type="submission" date="2020-04" db="EMBL/GenBank/DDBJ databases">
        <authorList>
            <person name="Chiriac C."/>
            <person name="Salcher M."/>
            <person name="Ghai R."/>
            <person name="Kavagutti S V."/>
        </authorList>
    </citation>
    <scope>NUCLEOTIDE SEQUENCE</scope>
</reference>
<evidence type="ECO:0008006" key="2">
    <source>
        <dbReference type="Google" id="ProtNLM"/>
    </source>
</evidence>
<organism evidence="1">
    <name type="scientific">uncultured Caudovirales phage</name>
    <dbReference type="NCBI Taxonomy" id="2100421"/>
    <lineage>
        <taxon>Viruses</taxon>
        <taxon>Duplodnaviria</taxon>
        <taxon>Heunggongvirae</taxon>
        <taxon>Uroviricota</taxon>
        <taxon>Caudoviricetes</taxon>
        <taxon>Peduoviridae</taxon>
        <taxon>Maltschvirus</taxon>
        <taxon>Maltschvirus maltsch</taxon>
    </lineage>
</organism>
<dbReference type="Pfam" id="PF21448">
    <property type="entry name" value="DNMK"/>
    <property type="match status" value="1"/>
</dbReference>
<protein>
    <recommendedName>
        <fullName evidence="2">Deoxynucleoside monophosphate kinase</fullName>
    </recommendedName>
</protein>
<name>A0A6J5KVT8_9CAUD</name>
<dbReference type="InterPro" id="IPR048444">
    <property type="entry name" value="DNMK"/>
</dbReference>
<dbReference type="InterPro" id="IPR027417">
    <property type="entry name" value="P-loop_NTPase"/>
</dbReference>
<gene>
    <name evidence="1" type="ORF">UFOVP49_178</name>
</gene>
<proteinExistence type="predicted"/>